<evidence type="ECO:0000313" key="1">
    <source>
        <dbReference type="EMBL" id="MBX74312.1"/>
    </source>
</evidence>
<dbReference type="EMBL" id="GGEC01093828">
    <property type="protein sequence ID" value="MBX74312.1"/>
    <property type="molecule type" value="Transcribed_RNA"/>
</dbReference>
<sequence length="35" mass="3905">MEKLNMGSAKMISFPQKKQAFDSKNAAFPHLVVLP</sequence>
<proteinExistence type="predicted"/>
<accession>A0A2P2R4V6</accession>
<name>A0A2P2R4V6_RHIMU</name>
<organism evidence="1">
    <name type="scientific">Rhizophora mucronata</name>
    <name type="common">Asiatic mangrove</name>
    <dbReference type="NCBI Taxonomy" id="61149"/>
    <lineage>
        <taxon>Eukaryota</taxon>
        <taxon>Viridiplantae</taxon>
        <taxon>Streptophyta</taxon>
        <taxon>Embryophyta</taxon>
        <taxon>Tracheophyta</taxon>
        <taxon>Spermatophyta</taxon>
        <taxon>Magnoliopsida</taxon>
        <taxon>eudicotyledons</taxon>
        <taxon>Gunneridae</taxon>
        <taxon>Pentapetalae</taxon>
        <taxon>rosids</taxon>
        <taxon>fabids</taxon>
        <taxon>Malpighiales</taxon>
        <taxon>Rhizophoraceae</taxon>
        <taxon>Rhizophora</taxon>
    </lineage>
</organism>
<dbReference type="AlphaFoldDB" id="A0A2P2R4V6"/>
<reference evidence="1" key="1">
    <citation type="submission" date="2018-02" db="EMBL/GenBank/DDBJ databases">
        <title>Rhizophora mucronata_Transcriptome.</title>
        <authorList>
            <person name="Meera S.P."/>
            <person name="Sreeshan A."/>
            <person name="Augustine A."/>
        </authorList>
    </citation>
    <scope>NUCLEOTIDE SEQUENCE</scope>
    <source>
        <tissue evidence="1">Leaf</tissue>
    </source>
</reference>
<protein>
    <submittedName>
        <fullName evidence="1">Uncharacterized protein</fullName>
    </submittedName>
</protein>